<protein>
    <submittedName>
        <fullName evidence="2">Uncharacterized protein</fullName>
    </submittedName>
</protein>
<feature type="transmembrane region" description="Helical" evidence="1">
    <location>
        <begin position="46"/>
        <end position="66"/>
    </location>
</feature>
<dbReference type="Proteomes" id="UP000001542">
    <property type="component" value="Unassembled WGS sequence"/>
</dbReference>
<dbReference type="AlphaFoldDB" id="A2DDS3"/>
<feature type="transmembrane region" description="Helical" evidence="1">
    <location>
        <begin position="115"/>
        <end position="134"/>
    </location>
</feature>
<evidence type="ECO:0000313" key="3">
    <source>
        <dbReference type="Proteomes" id="UP000001542"/>
    </source>
</evidence>
<name>A2DDS3_TRIV3</name>
<feature type="transmembrane region" description="Helical" evidence="1">
    <location>
        <begin position="6"/>
        <end position="26"/>
    </location>
</feature>
<dbReference type="RefSeq" id="XP_001582435.1">
    <property type="nucleotide sequence ID" value="XM_001582385.1"/>
</dbReference>
<accession>A2DDS3</accession>
<dbReference type="KEGG" id="tva:5466997"/>
<proteinExistence type="predicted"/>
<dbReference type="VEuPathDB" id="TrichDB:TVAG_198880"/>
<dbReference type="EMBL" id="DS113190">
    <property type="protein sequence ID" value="EAY21449.1"/>
    <property type="molecule type" value="Genomic_DNA"/>
</dbReference>
<sequence length="231" mass="26200">MDYIPVIYWISLFIGGGSLSALSFMVSLRHFPSIINILSYPPMSSLYLVFTLVNTPMLAFIFYHTFTFYQKSRNRVSPSVLPKYDFLAKSFVLCGAIFVASLLLMVFFKPQNEIELHYLFIVAISMSAVSFSYLSDFIYAMVSKMMIPLSMTVNHISCALTAVTYILCLLSHTSKVIKMLFGFLQIMSFSLYYTKIFFLGVTCLGARFLDVQIDLLAKHQQTILPSSFNSA</sequence>
<evidence type="ECO:0000313" key="2">
    <source>
        <dbReference type="EMBL" id="EAY21449.1"/>
    </source>
</evidence>
<keyword evidence="1" id="KW-0472">Membrane</keyword>
<reference evidence="2" key="1">
    <citation type="submission" date="2006-10" db="EMBL/GenBank/DDBJ databases">
        <authorList>
            <person name="Amadeo P."/>
            <person name="Zhao Q."/>
            <person name="Wortman J."/>
            <person name="Fraser-Liggett C."/>
            <person name="Carlton J."/>
        </authorList>
    </citation>
    <scope>NUCLEOTIDE SEQUENCE</scope>
    <source>
        <strain evidence="2">G3</strain>
    </source>
</reference>
<keyword evidence="1" id="KW-0812">Transmembrane</keyword>
<evidence type="ECO:0000256" key="1">
    <source>
        <dbReference type="SAM" id="Phobius"/>
    </source>
</evidence>
<organism evidence="2 3">
    <name type="scientific">Trichomonas vaginalis (strain ATCC PRA-98 / G3)</name>
    <dbReference type="NCBI Taxonomy" id="412133"/>
    <lineage>
        <taxon>Eukaryota</taxon>
        <taxon>Metamonada</taxon>
        <taxon>Parabasalia</taxon>
        <taxon>Trichomonadida</taxon>
        <taxon>Trichomonadidae</taxon>
        <taxon>Trichomonas</taxon>
    </lineage>
</organism>
<keyword evidence="1" id="KW-1133">Transmembrane helix</keyword>
<dbReference type="InParanoid" id="A2DDS3"/>
<dbReference type="VEuPathDB" id="TrichDB:TVAGG3_0999340"/>
<gene>
    <name evidence="2" type="ORF">TVAG_198880</name>
</gene>
<feature type="transmembrane region" description="Helical" evidence="1">
    <location>
        <begin position="86"/>
        <end position="108"/>
    </location>
</feature>
<keyword evidence="3" id="KW-1185">Reference proteome</keyword>
<feature type="transmembrane region" description="Helical" evidence="1">
    <location>
        <begin position="146"/>
        <end position="170"/>
    </location>
</feature>
<reference evidence="2" key="2">
    <citation type="journal article" date="2007" name="Science">
        <title>Draft genome sequence of the sexually transmitted pathogen Trichomonas vaginalis.</title>
        <authorList>
            <person name="Carlton J.M."/>
            <person name="Hirt R.P."/>
            <person name="Silva J.C."/>
            <person name="Delcher A.L."/>
            <person name="Schatz M."/>
            <person name="Zhao Q."/>
            <person name="Wortman J.R."/>
            <person name="Bidwell S.L."/>
            <person name="Alsmark U.C.M."/>
            <person name="Besteiro S."/>
            <person name="Sicheritz-Ponten T."/>
            <person name="Noel C.J."/>
            <person name="Dacks J.B."/>
            <person name="Foster P.G."/>
            <person name="Simillion C."/>
            <person name="Van de Peer Y."/>
            <person name="Miranda-Saavedra D."/>
            <person name="Barton G.J."/>
            <person name="Westrop G.D."/>
            <person name="Mueller S."/>
            <person name="Dessi D."/>
            <person name="Fiori P.L."/>
            <person name="Ren Q."/>
            <person name="Paulsen I."/>
            <person name="Zhang H."/>
            <person name="Bastida-Corcuera F.D."/>
            <person name="Simoes-Barbosa A."/>
            <person name="Brown M.T."/>
            <person name="Hayes R.D."/>
            <person name="Mukherjee M."/>
            <person name="Okumura C.Y."/>
            <person name="Schneider R."/>
            <person name="Smith A.J."/>
            <person name="Vanacova S."/>
            <person name="Villalvazo M."/>
            <person name="Haas B.J."/>
            <person name="Pertea M."/>
            <person name="Feldblyum T.V."/>
            <person name="Utterback T.R."/>
            <person name="Shu C.L."/>
            <person name="Osoegawa K."/>
            <person name="de Jong P.J."/>
            <person name="Hrdy I."/>
            <person name="Horvathova L."/>
            <person name="Zubacova Z."/>
            <person name="Dolezal P."/>
            <person name="Malik S.B."/>
            <person name="Logsdon J.M. Jr."/>
            <person name="Henze K."/>
            <person name="Gupta A."/>
            <person name="Wang C.C."/>
            <person name="Dunne R.L."/>
            <person name="Upcroft J.A."/>
            <person name="Upcroft P."/>
            <person name="White O."/>
            <person name="Salzberg S.L."/>
            <person name="Tang P."/>
            <person name="Chiu C.-H."/>
            <person name="Lee Y.-S."/>
            <person name="Embley T.M."/>
            <person name="Coombs G.H."/>
            <person name="Mottram J.C."/>
            <person name="Tachezy J."/>
            <person name="Fraser-Liggett C.M."/>
            <person name="Johnson P.J."/>
        </authorList>
    </citation>
    <scope>NUCLEOTIDE SEQUENCE [LARGE SCALE GENOMIC DNA]</scope>
    <source>
        <strain evidence="2">G3</strain>
    </source>
</reference>